<evidence type="ECO:0000256" key="8">
    <source>
        <dbReference type="RuleBase" id="RU364100"/>
    </source>
</evidence>
<evidence type="ECO:0000256" key="5">
    <source>
        <dbReference type="ARBA" id="ARBA00023124"/>
    </source>
</evidence>
<dbReference type="EC" id="3.4.-.-" evidence="8"/>
<keyword evidence="7" id="KW-0456">Lyase</keyword>
<dbReference type="Proteomes" id="UP000526003">
    <property type="component" value="Unassembled WGS sequence"/>
</dbReference>
<dbReference type="Gene3D" id="3.90.1680.10">
    <property type="entry name" value="SOS response associated peptidase-like"/>
    <property type="match status" value="1"/>
</dbReference>
<keyword evidence="6" id="KW-0238">DNA-binding</keyword>
<dbReference type="GO" id="GO:0106300">
    <property type="term" value="P:protein-DNA covalent cross-linking repair"/>
    <property type="evidence" value="ECO:0007669"/>
    <property type="project" value="InterPro"/>
</dbReference>
<name>A0A7X1GEX3_9PSED</name>
<keyword evidence="2 8" id="KW-0645">Protease</keyword>
<dbReference type="AlphaFoldDB" id="A0A7X1GEX3"/>
<comment type="caution">
    <text evidence="9">The sequence shown here is derived from an EMBL/GenBank/DDBJ whole genome shotgun (WGS) entry which is preliminary data.</text>
</comment>
<protein>
    <recommendedName>
        <fullName evidence="8">Abasic site processing protein</fullName>
        <ecNumber evidence="8">3.4.-.-</ecNumber>
    </recommendedName>
</protein>
<keyword evidence="5" id="KW-0190">Covalent protein-DNA linkage</keyword>
<accession>A0A7X1GEX3</accession>
<dbReference type="EMBL" id="JACMYG010000008">
    <property type="protein sequence ID" value="MBC2690193.1"/>
    <property type="molecule type" value="Genomic_DNA"/>
</dbReference>
<keyword evidence="10" id="KW-1185">Reference proteome</keyword>
<comment type="similarity">
    <text evidence="1 8">Belongs to the SOS response-associated peptidase family.</text>
</comment>
<evidence type="ECO:0000256" key="6">
    <source>
        <dbReference type="ARBA" id="ARBA00023125"/>
    </source>
</evidence>
<dbReference type="SUPFAM" id="SSF143081">
    <property type="entry name" value="BB1717-like"/>
    <property type="match status" value="1"/>
</dbReference>
<evidence type="ECO:0000256" key="4">
    <source>
        <dbReference type="ARBA" id="ARBA00022801"/>
    </source>
</evidence>
<sequence>MDGHFVQHEGMAAFIAALNPKGEVPAGYQSQSLRPLNVAPAKCAQVLHGCEDGLHIDAVRWGWAPFGARGKQPDSMQMPVETVSTQTDFRLLWPNGRAVVPSDGWYEWVDDAHAPHTPHLYFMRLRSRQPMFFAALAHVQRGVAPRQGGGFVILTTADDTRTTRLHRRRPLVLAPNHANEWLDPMLSPRRAEEIARHHSLPCADFEWFKVNLALDNTASQLPRSA</sequence>
<evidence type="ECO:0000256" key="7">
    <source>
        <dbReference type="ARBA" id="ARBA00023239"/>
    </source>
</evidence>
<dbReference type="PANTHER" id="PTHR13604:SF0">
    <property type="entry name" value="ABASIC SITE PROCESSING PROTEIN HMCES"/>
    <property type="match status" value="1"/>
</dbReference>
<dbReference type="GO" id="GO:0016829">
    <property type="term" value="F:lyase activity"/>
    <property type="evidence" value="ECO:0007669"/>
    <property type="project" value="UniProtKB-KW"/>
</dbReference>
<dbReference type="Pfam" id="PF02586">
    <property type="entry name" value="SRAP"/>
    <property type="match status" value="1"/>
</dbReference>
<dbReference type="PANTHER" id="PTHR13604">
    <property type="entry name" value="DC12-RELATED"/>
    <property type="match status" value="1"/>
</dbReference>
<evidence type="ECO:0000313" key="10">
    <source>
        <dbReference type="Proteomes" id="UP000526003"/>
    </source>
</evidence>
<dbReference type="GO" id="GO:0006508">
    <property type="term" value="P:proteolysis"/>
    <property type="evidence" value="ECO:0007669"/>
    <property type="project" value="UniProtKB-KW"/>
</dbReference>
<evidence type="ECO:0000313" key="9">
    <source>
        <dbReference type="EMBL" id="MBC2690193.1"/>
    </source>
</evidence>
<keyword evidence="4 8" id="KW-0378">Hydrolase</keyword>
<proteinExistence type="inferred from homology"/>
<reference evidence="9 10" key="1">
    <citation type="submission" date="2020-08" db="EMBL/GenBank/DDBJ databases">
        <title>Pseudomonas sp. nov.</title>
        <authorList>
            <person name="Gieschler S."/>
            <person name="Fiedler G."/>
            <person name="Brinks E."/>
            <person name="Boehnlein C."/>
            <person name="Franz C.M.A.P."/>
            <person name="Kabisch J."/>
        </authorList>
    </citation>
    <scope>NUCLEOTIDE SEQUENCE [LARGE SCALE GENOMIC DNA]</scope>
    <source>
        <strain evidence="9 10">MBT-1</strain>
    </source>
</reference>
<evidence type="ECO:0000256" key="2">
    <source>
        <dbReference type="ARBA" id="ARBA00022670"/>
    </source>
</evidence>
<dbReference type="GO" id="GO:0003697">
    <property type="term" value="F:single-stranded DNA binding"/>
    <property type="evidence" value="ECO:0007669"/>
    <property type="project" value="InterPro"/>
</dbReference>
<evidence type="ECO:0000256" key="1">
    <source>
        <dbReference type="ARBA" id="ARBA00008136"/>
    </source>
</evidence>
<dbReference type="InterPro" id="IPR036590">
    <property type="entry name" value="SRAP-like"/>
</dbReference>
<evidence type="ECO:0000256" key="3">
    <source>
        <dbReference type="ARBA" id="ARBA00022763"/>
    </source>
</evidence>
<dbReference type="InterPro" id="IPR003738">
    <property type="entry name" value="SRAP"/>
</dbReference>
<gene>
    <name evidence="9" type="ORF">H7995_10310</name>
</gene>
<keyword evidence="3" id="KW-0227">DNA damage</keyword>
<dbReference type="GO" id="GO:0008233">
    <property type="term" value="F:peptidase activity"/>
    <property type="evidence" value="ECO:0007669"/>
    <property type="project" value="UniProtKB-KW"/>
</dbReference>
<organism evidence="9 10">
    <name type="scientific">Pseudomonas kielensis</name>
    <dbReference type="NCBI Taxonomy" id="2762577"/>
    <lineage>
        <taxon>Bacteria</taxon>
        <taxon>Pseudomonadati</taxon>
        <taxon>Pseudomonadota</taxon>
        <taxon>Gammaproteobacteria</taxon>
        <taxon>Pseudomonadales</taxon>
        <taxon>Pseudomonadaceae</taxon>
        <taxon>Pseudomonas</taxon>
    </lineage>
</organism>